<evidence type="ECO:0000256" key="2">
    <source>
        <dbReference type="ARBA" id="ARBA00022679"/>
    </source>
</evidence>
<feature type="compositionally biased region" description="Basic and acidic residues" evidence="15">
    <location>
        <begin position="999"/>
        <end position="1013"/>
    </location>
</feature>
<dbReference type="PROSITE" id="PS50011">
    <property type="entry name" value="PROTEIN_KINASE_DOM"/>
    <property type="match status" value="1"/>
</dbReference>
<keyword evidence="3" id="KW-0479">Metal-binding</keyword>
<evidence type="ECO:0000256" key="4">
    <source>
        <dbReference type="ARBA" id="ARBA00022741"/>
    </source>
</evidence>
<dbReference type="PROSITE" id="PS50001">
    <property type="entry name" value="SH2"/>
    <property type="match status" value="1"/>
</dbReference>
<dbReference type="InterPro" id="IPR001562">
    <property type="entry name" value="Znf_Btk_motif"/>
</dbReference>
<comment type="caution">
    <text evidence="19">The sequence shown here is derived from an EMBL/GenBank/DDBJ whole genome shotgun (WGS) entry which is preliminary data.</text>
</comment>
<keyword evidence="9 11" id="KW-0727">SH2 domain</keyword>
<keyword evidence="2 13" id="KW-0808">Transferase</keyword>
<dbReference type="Gene3D" id="3.30.505.10">
    <property type="entry name" value="SH2 domain"/>
    <property type="match status" value="1"/>
</dbReference>
<keyword evidence="4 13" id="KW-0547">Nucleotide-binding</keyword>
<reference evidence="19 20" key="1">
    <citation type="submission" date="2022-05" db="EMBL/GenBank/DDBJ databases">
        <authorList>
            <consortium name="Genoscope - CEA"/>
            <person name="William W."/>
        </authorList>
    </citation>
    <scope>NUCLEOTIDE SEQUENCE [LARGE SCALE GENOMIC DNA]</scope>
</reference>
<evidence type="ECO:0000259" key="18">
    <source>
        <dbReference type="PROSITE" id="PS50011"/>
    </source>
</evidence>
<keyword evidence="7" id="KW-0862">Zinc</keyword>
<evidence type="ECO:0000256" key="15">
    <source>
        <dbReference type="SAM" id="MobiDB-lite"/>
    </source>
</evidence>
<comment type="cofactor">
    <cofactor evidence="1">
        <name>Zn(2+)</name>
        <dbReference type="ChEBI" id="CHEBI:29105"/>
    </cofactor>
</comment>
<dbReference type="InterPro" id="IPR001849">
    <property type="entry name" value="PH_domain"/>
</dbReference>
<evidence type="ECO:0000256" key="3">
    <source>
        <dbReference type="ARBA" id="ARBA00022723"/>
    </source>
</evidence>
<feature type="domain" description="PH" evidence="17">
    <location>
        <begin position="20"/>
        <end position="125"/>
    </location>
</feature>
<evidence type="ECO:0000256" key="8">
    <source>
        <dbReference type="ARBA" id="ARBA00022840"/>
    </source>
</evidence>
<evidence type="ECO:0000256" key="10">
    <source>
        <dbReference type="ARBA" id="ARBA00023137"/>
    </source>
</evidence>
<feature type="coiled-coil region" evidence="14">
    <location>
        <begin position="677"/>
        <end position="760"/>
    </location>
</feature>
<feature type="region of interest" description="Disordered" evidence="15">
    <location>
        <begin position="1107"/>
        <end position="1133"/>
    </location>
</feature>
<dbReference type="InterPro" id="IPR000719">
    <property type="entry name" value="Prot_kinase_dom"/>
</dbReference>
<evidence type="ECO:0000256" key="6">
    <source>
        <dbReference type="ARBA" id="ARBA00022777"/>
    </source>
</evidence>
<dbReference type="PANTHER" id="PTHR24418">
    <property type="entry name" value="TYROSINE-PROTEIN KINASE"/>
    <property type="match status" value="1"/>
</dbReference>
<dbReference type="Pfam" id="PF00779">
    <property type="entry name" value="BTK"/>
    <property type="match status" value="1"/>
</dbReference>
<dbReference type="SMART" id="SM00233">
    <property type="entry name" value="PH"/>
    <property type="match status" value="1"/>
</dbReference>
<keyword evidence="10 13" id="KW-0829">Tyrosine-protein kinase</keyword>
<evidence type="ECO:0000256" key="9">
    <source>
        <dbReference type="ARBA" id="ARBA00022999"/>
    </source>
</evidence>
<keyword evidence="5 12" id="KW-0863">Zinc-finger</keyword>
<proteinExistence type="inferred from homology"/>
<dbReference type="InterPro" id="IPR011009">
    <property type="entry name" value="Kinase-like_dom_sf"/>
</dbReference>
<comment type="similarity">
    <text evidence="13">Belongs to the protein kinase superfamily. Tyr protein kinase family.</text>
</comment>
<dbReference type="SUPFAM" id="SSF50729">
    <property type="entry name" value="PH domain-like"/>
    <property type="match status" value="1"/>
</dbReference>
<dbReference type="CDD" id="cd00173">
    <property type="entry name" value="SH2"/>
    <property type="match status" value="1"/>
</dbReference>
<evidence type="ECO:0000256" key="12">
    <source>
        <dbReference type="PROSITE-ProRule" id="PRU00432"/>
    </source>
</evidence>
<feature type="compositionally biased region" description="Basic and acidic residues" evidence="15">
    <location>
        <begin position="944"/>
        <end position="961"/>
    </location>
</feature>
<organism evidence="19 20">
    <name type="scientific">Porites evermanni</name>
    <dbReference type="NCBI Taxonomy" id="104178"/>
    <lineage>
        <taxon>Eukaryota</taxon>
        <taxon>Metazoa</taxon>
        <taxon>Cnidaria</taxon>
        <taxon>Anthozoa</taxon>
        <taxon>Hexacorallia</taxon>
        <taxon>Scleractinia</taxon>
        <taxon>Fungiina</taxon>
        <taxon>Poritidae</taxon>
        <taxon>Porites</taxon>
    </lineage>
</organism>
<feature type="region of interest" description="Disordered" evidence="15">
    <location>
        <begin position="926"/>
        <end position="1013"/>
    </location>
</feature>
<feature type="domain" description="Protein kinase" evidence="18">
    <location>
        <begin position="347"/>
        <end position="608"/>
    </location>
</feature>
<dbReference type="InterPro" id="IPR011993">
    <property type="entry name" value="PH-like_dom_sf"/>
</dbReference>
<gene>
    <name evidence="19" type="ORF">PEVE_00039239</name>
</gene>
<evidence type="ECO:0000256" key="1">
    <source>
        <dbReference type="ARBA" id="ARBA00001947"/>
    </source>
</evidence>
<dbReference type="Gene3D" id="2.30.29.30">
    <property type="entry name" value="Pleckstrin-homology domain (PH domain)/Phosphotyrosine-binding domain (PTB)"/>
    <property type="match status" value="1"/>
</dbReference>
<feature type="domain" description="SH2" evidence="16">
    <location>
        <begin position="247"/>
        <end position="346"/>
    </location>
</feature>
<dbReference type="Pfam" id="PF00169">
    <property type="entry name" value="PH"/>
    <property type="match status" value="1"/>
</dbReference>
<evidence type="ECO:0000256" key="13">
    <source>
        <dbReference type="RuleBase" id="RU362096"/>
    </source>
</evidence>
<keyword evidence="8 13" id="KW-0067">ATP-binding</keyword>
<dbReference type="InterPro" id="IPR050198">
    <property type="entry name" value="Non-receptor_tyrosine_kinases"/>
</dbReference>
<name>A0ABN8MPR7_9CNID</name>
<dbReference type="SMART" id="SM00107">
    <property type="entry name" value="BTK"/>
    <property type="match status" value="1"/>
</dbReference>
<evidence type="ECO:0000256" key="14">
    <source>
        <dbReference type="SAM" id="Coils"/>
    </source>
</evidence>
<keyword evidence="14" id="KW-0175">Coiled coil</keyword>
<dbReference type="EC" id="2.7.10.2" evidence="13"/>
<evidence type="ECO:0000259" key="17">
    <source>
        <dbReference type="PROSITE" id="PS50003"/>
    </source>
</evidence>
<evidence type="ECO:0000313" key="19">
    <source>
        <dbReference type="EMBL" id="CAH3033082.1"/>
    </source>
</evidence>
<dbReference type="InterPro" id="IPR000980">
    <property type="entry name" value="SH2"/>
</dbReference>
<evidence type="ECO:0000313" key="20">
    <source>
        <dbReference type="Proteomes" id="UP001159427"/>
    </source>
</evidence>
<dbReference type="Gene3D" id="1.10.510.10">
    <property type="entry name" value="Transferase(Phosphotransferase) domain 1"/>
    <property type="match status" value="1"/>
</dbReference>
<dbReference type="EMBL" id="CALNXI010000689">
    <property type="protein sequence ID" value="CAH3033082.1"/>
    <property type="molecule type" value="Genomic_DNA"/>
</dbReference>
<keyword evidence="6 13" id="KW-0418">Kinase</keyword>
<keyword evidence="20" id="KW-1185">Reference proteome</keyword>
<evidence type="ECO:0000256" key="11">
    <source>
        <dbReference type="PROSITE-ProRule" id="PRU00191"/>
    </source>
</evidence>
<dbReference type="PROSITE" id="PS50003">
    <property type="entry name" value="PH_DOMAIN"/>
    <property type="match status" value="1"/>
</dbReference>
<dbReference type="InterPro" id="IPR036860">
    <property type="entry name" value="SH2_dom_sf"/>
</dbReference>
<dbReference type="PROSITE" id="PS51113">
    <property type="entry name" value="ZF_BTK"/>
    <property type="match status" value="1"/>
</dbReference>
<dbReference type="SUPFAM" id="SSF56112">
    <property type="entry name" value="Protein kinase-like (PK-like)"/>
    <property type="match status" value="1"/>
</dbReference>
<protein>
    <recommendedName>
        <fullName evidence="13">Tyrosine-protein kinase</fullName>
        <ecNumber evidence="13">2.7.10.2</ecNumber>
    </recommendedName>
</protein>
<evidence type="ECO:0000259" key="16">
    <source>
        <dbReference type="PROSITE" id="PS50001"/>
    </source>
</evidence>
<accession>A0ABN8MPR7</accession>
<comment type="catalytic activity">
    <reaction evidence="13">
        <text>L-tyrosyl-[protein] + ATP = O-phospho-L-tyrosyl-[protein] + ADP + H(+)</text>
        <dbReference type="Rhea" id="RHEA:10596"/>
        <dbReference type="Rhea" id="RHEA-COMP:10136"/>
        <dbReference type="Rhea" id="RHEA-COMP:20101"/>
        <dbReference type="ChEBI" id="CHEBI:15378"/>
        <dbReference type="ChEBI" id="CHEBI:30616"/>
        <dbReference type="ChEBI" id="CHEBI:46858"/>
        <dbReference type="ChEBI" id="CHEBI:61978"/>
        <dbReference type="ChEBI" id="CHEBI:456216"/>
        <dbReference type="EC" id="2.7.10.2"/>
    </reaction>
</comment>
<evidence type="ECO:0000256" key="5">
    <source>
        <dbReference type="ARBA" id="ARBA00022771"/>
    </source>
</evidence>
<dbReference type="SMART" id="SM00252">
    <property type="entry name" value="SH2"/>
    <property type="match status" value="1"/>
</dbReference>
<dbReference type="SUPFAM" id="SSF55550">
    <property type="entry name" value="SH2 domain"/>
    <property type="match status" value="1"/>
</dbReference>
<dbReference type="Pfam" id="PF07714">
    <property type="entry name" value="PK_Tyr_Ser-Thr"/>
    <property type="match status" value="1"/>
</dbReference>
<dbReference type="Proteomes" id="UP001159427">
    <property type="component" value="Unassembled WGS sequence"/>
</dbReference>
<evidence type="ECO:0000256" key="7">
    <source>
        <dbReference type="ARBA" id="ARBA00022833"/>
    </source>
</evidence>
<dbReference type="InterPro" id="IPR001245">
    <property type="entry name" value="Ser-Thr/Tyr_kinase_cat_dom"/>
</dbReference>
<feature type="coiled-coil region" evidence="14">
    <location>
        <begin position="854"/>
        <end position="919"/>
    </location>
</feature>
<sequence>MEARNKKETAKFCGNIMVRKTRRRSFLAKSMFQGVFGVLTEVAFEYYNSSAQWTKGEKPDFTIEVIDIQSVEEVDDSAFSQELCFQIAYHSRTKKDNSNCRTVYLSAYEVEEFESWLCSLRLSCLENPVSLTQYHSGRFTGKSWSCCKAVTFRNSPGCKPCKIYGIPDIKRHKLSLAIAFSGFGVVASESHYSDMPGSLPFNKGDHLTVSDASGSVEWKAFSTTSTSGYGYIPKDAVNLKELHEEPWFFEEIPTSVTAAILRDQVAGCFILRTSGLGSKIILSFRTDKTVKHIEVLQDEATQKYRVKDESDAVSYANFLQFDSIQQLLDQCKQHPTLGITLEKYPTLKNADEIWRVDWPEVEKTGEVVSSLPWNVFTGKFHNKEALIHVLPEGSSDILKEKFSNQARLMMTLGHENMVRLHGIGVKGPRSFIVHENMQNGDLSEYLKRNSSILESNHTELGNILNHVINGMVYLHESLVEHGELVPENCLVGEKGQVKISGFHCARSPWCKRPLSDDVYKSRIPITAPECSQSIQTFPADVWAYGFFIYAVVTVGKQPITTLDQVLKFNPSNDSLDQLAGFVDKIKLCLQRDPNARPTFQDLRDQVSLKTGSSTPSCSTHSLEDSLNAQTLTEDGFPSYPTKTMTRMTKESNAEESMEDDNVAMDWDNSDITVTYSRDELRRRLKDAELTALRAKALQKRAEAVKDTILEQVAEAEAKCLKEVEMMTKTFLMRLNEANDRAAEAEQAQYLAEEVRRLTEEKYTLYKYESEKNMHELKSMFDDALLERDELIVALKTVGKDFDTAEWISPKRRDSIRQLEEKYQRYISTSDRTIQSLKTQLNGVVKQRDQLASDREVIRNEMKDTRDALEQAVKDKEEFQFRLEESQFEIERLEEMISTMTQKRQQAERERDQLQMLTDMSLMKLRHAESGGPKKRASVSSFPPKIDELPKEKREPSLRRLSEQLLHLIGPSPTEKLSTSVVSENRESAVPILKDPSSSKSREDGNKKTKQEITNRRLNAVKLPFLEKVNETIENNHETEPFNQFVLAEEIDTDEREYGHVSPMKSSKTVISADLDIIQKDNQMDNSIDSGSQTRNDARQFTIPTLHIEEADTDSEMESQREPPEIEISDVDEHDLLEQRDEGDDLMNPDSPMFIVGGENGETRIVYSFDDLSELLEGIPQTSL</sequence>
<dbReference type="Pfam" id="PF00017">
    <property type="entry name" value="SH2"/>
    <property type="match status" value="1"/>
</dbReference>